<reference evidence="7" key="1">
    <citation type="submission" date="2020-11" db="EMBL/GenBank/DDBJ databases">
        <title>Isolation and identification of active actinomycetes.</title>
        <authorList>
            <person name="Yu B."/>
        </authorList>
    </citation>
    <scope>NUCLEOTIDE SEQUENCE</scope>
    <source>
        <strain evidence="7">NEAU-YB345</strain>
    </source>
</reference>
<keyword evidence="8" id="KW-1185">Reference proteome</keyword>
<dbReference type="AlphaFoldDB" id="A0A931B6Y9"/>
<dbReference type="PANTHER" id="PTHR43557:SF2">
    <property type="entry name" value="RIESKE DOMAIN-CONTAINING PROTEIN-RELATED"/>
    <property type="match status" value="1"/>
</dbReference>
<dbReference type="PANTHER" id="PTHR43557">
    <property type="entry name" value="APOPTOSIS-INDUCING FACTOR 1"/>
    <property type="match status" value="1"/>
</dbReference>
<evidence type="ECO:0000256" key="2">
    <source>
        <dbReference type="ARBA" id="ARBA00022630"/>
    </source>
</evidence>
<dbReference type="SUPFAM" id="SSF51905">
    <property type="entry name" value="FAD/NAD(P)-binding domain"/>
    <property type="match status" value="2"/>
</dbReference>
<dbReference type="RefSeq" id="WP_196196742.1">
    <property type="nucleotide sequence ID" value="NZ_JADPRT010000012.1"/>
</dbReference>
<dbReference type="InterPro" id="IPR028202">
    <property type="entry name" value="Reductase_C"/>
</dbReference>
<dbReference type="Gene3D" id="3.30.390.30">
    <property type="match status" value="1"/>
</dbReference>
<dbReference type="PRINTS" id="PR00411">
    <property type="entry name" value="PNDRDTASEI"/>
</dbReference>
<gene>
    <name evidence="7" type="ORF">I2501_26485</name>
</gene>
<comment type="caution">
    <text evidence="7">The sequence shown here is derived from an EMBL/GenBank/DDBJ whole genome shotgun (WGS) entry which is preliminary data.</text>
</comment>
<dbReference type="GO" id="GO:0005737">
    <property type="term" value="C:cytoplasm"/>
    <property type="evidence" value="ECO:0007669"/>
    <property type="project" value="TreeGrafter"/>
</dbReference>
<feature type="domain" description="FAD/NAD(P)-binding" evidence="5">
    <location>
        <begin position="3"/>
        <end position="299"/>
    </location>
</feature>
<dbReference type="Proteomes" id="UP000657385">
    <property type="component" value="Unassembled WGS sequence"/>
</dbReference>
<dbReference type="Pfam" id="PF07992">
    <property type="entry name" value="Pyr_redox_2"/>
    <property type="match status" value="1"/>
</dbReference>
<sequence>MNRVVVVGAAAGGLATADSLRQQGFAGHITLIGDELHLPYDRPPLSKQLLTGQWEPEQLLLRSESDIGALGLDLRLGVAATSLDPRLGTVTLADGSAVRYDALVIATGVRPRPFPGGENTAGVHVLRTVEDALTLRDRLQPGRRLVVVGGGFVGTEVAAAARQRGVDVALVEPEPVPLARSIGEDAGRFLAELHLSNGVRIHTGVRAVALDTSGGAVTGVRLDDGRQLPADDVLVATGTLPNTDWLRGSGLDVSDGVVCDAYSRCAPGVHAVGDVARWYNGLFGCAMRVEHRATASEQGISVAHNILYPASPRPFTPVPYFWTDQYHLKIQSYGYLRGHEETALLDGDLADGRALIGYRRGRRLSGVLSINMPFKAIRPWRTALTRRTEWADAVPARTPAR</sequence>
<dbReference type="Pfam" id="PF14759">
    <property type="entry name" value="Reductase_C"/>
    <property type="match status" value="1"/>
</dbReference>
<organism evidence="7 8">
    <name type="scientific">Streptacidiphilus fuscans</name>
    <dbReference type="NCBI Taxonomy" id="2789292"/>
    <lineage>
        <taxon>Bacteria</taxon>
        <taxon>Bacillati</taxon>
        <taxon>Actinomycetota</taxon>
        <taxon>Actinomycetes</taxon>
        <taxon>Kitasatosporales</taxon>
        <taxon>Streptomycetaceae</taxon>
        <taxon>Streptacidiphilus</taxon>
    </lineage>
</organism>
<dbReference type="InterPro" id="IPR023753">
    <property type="entry name" value="FAD/NAD-binding_dom"/>
</dbReference>
<accession>A0A931B6Y9</accession>
<evidence type="ECO:0000256" key="3">
    <source>
        <dbReference type="ARBA" id="ARBA00022827"/>
    </source>
</evidence>
<protein>
    <submittedName>
        <fullName evidence="7">FAD-dependent oxidoreductase</fullName>
    </submittedName>
</protein>
<dbReference type="Gene3D" id="3.50.50.60">
    <property type="entry name" value="FAD/NAD(P)-binding domain"/>
    <property type="match status" value="2"/>
</dbReference>
<evidence type="ECO:0000259" key="5">
    <source>
        <dbReference type="Pfam" id="PF07992"/>
    </source>
</evidence>
<dbReference type="InterPro" id="IPR050446">
    <property type="entry name" value="FAD-oxidoreductase/Apoptosis"/>
</dbReference>
<dbReference type="InterPro" id="IPR016156">
    <property type="entry name" value="FAD/NAD-linked_Rdtase_dimer_sf"/>
</dbReference>
<name>A0A931B6Y9_9ACTN</name>
<dbReference type="EMBL" id="JADPRT010000012">
    <property type="protein sequence ID" value="MBF9071574.1"/>
    <property type="molecule type" value="Genomic_DNA"/>
</dbReference>
<evidence type="ECO:0000256" key="4">
    <source>
        <dbReference type="ARBA" id="ARBA00023002"/>
    </source>
</evidence>
<dbReference type="SUPFAM" id="SSF55424">
    <property type="entry name" value="FAD/NAD-linked reductases, dimerisation (C-terminal) domain"/>
    <property type="match status" value="1"/>
</dbReference>
<evidence type="ECO:0000259" key="6">
    <source>
        <dbReference type="Pfam" id="PF14759"/>
    </source>
</evidence>
<evidence type="ECO:0000256" key="1">
    <source>
        <dbReference type="ARBA" id="ARBA00001974"/>
    </source>
</evidence>
<feature type="domain" description="Reductase C-terminal" evidence="6">
    <location>
        <begin position="320"/>
        <end position="391"/>
    </location>
</feature>
<evidence type="ECO:0000313" key="8">
    <source>
        <dbReference type="Proteomes" id="UP000657385"/>
    </source>
</evidence>
<dbReference type="PRINTS" id="PR00368">
    <property type="entry name" value="FADPNR"/>
</dbReference>
<keyword evidence="2" id="KW-0285">Flavoprotein</keyword>
<keyword evidence="3" id="KW-0274">FAD</keyword>
<keyword evidence="4" id="KW-0560">Oxidoreductase</keyword>
<dbReference type="GO" id="GO:0016651">
    <property type="term" value="F:oxidoreductase activity, acting on NAD(P)H"/>
    <property type="evidence" value="ECO:0007669"/>
    <property type="project" value="TreeGrafter"/>
</dbReference>
<dbReference type="InterPro" id="IPR036188">
    <property type="entry name" value="FAD/NAD-bd_sf"/>
</dbReference>
<proteinExistence type="predicted"/>
<comment type="cofactor">
    <cofactor evidence="1">
        <name>FAD</name>
        <dbReference type="ChEBI" id="CHEBI:57692"/>
    </cofactor>
</comment>
<evidence type="ECO:0000313" key="7">
    <source>
        <dbReference type="EMBL" id="MBF9071574.1"/>
    </source>
</evidence>